<dbReference type="InterPro" id="IPR035923">
    <property type="entry name" value="TT1751-like_sf"/>
</dbReference>
<reference evidence="2" key="1">
    <citation type="journal article" date="2014" name="Int. J. Syst. Evol. Microbiol.">
        <title>Complete genome sequence of Corynebacterium casei LMG S-19264T (=DSM 44701T), isolated from a smear-ripened cheese.</title>
        <authorList>
            <consortium name="US DOE Joint Genome Institute (JGI-PGF)"/>
            <person name="Walter F."/>
            <person name="Albersmeier A."/>
            <person name="Kalinowski J."/>
            <person name="Ruckert C."/>
        </authorList>
    </citation>
    <scope>NUCLEOTIDE SEQUENCE</scope>
    <source>
        <strain evidence="2">CGMCC 1.10859</strain>
    </source>
</reference>
<gene>
    <name evidence="2" type="ORF">GCM10008024_39070</name>
    <name evidence="3" type="ORF">SAMN05444006_13223</name>
</gene>
<evidence type="ECO:0000313" key="2">
    <source>
        <dbReference type="EMBL" id="GHE06017.1"/>
    </source>
</evidence>
<dbReference type="Proteomes" id="UP000634647">
    <property type="component" value="Unassembled WGS sequence"/>
</dbReference>
<evidence type="ECO:0000313" key="3">
    <source>
        <dbReference type="EMBL" id="SDX83130.1"/>
    </source>
</evidence>
<keyword evidence="4" id="KW-1185">Reference proteome</keyword>
<name>A0AAN4UXS2_9RHOB</name>
<feature type="signal peptide" evidence="1">
    <location>
        <begin position="1"/>
        <end position="21"/>
    </location>
</feature>
<comment type="caution">
    <text evidence="2">The sequence shown here is derived from an EMBL/GenBank/DDBJ whole genome shotgun (WGS) entry which is preliminary data.</text>
</comment>
<dbReference type="EMBL" id="FNOB01000032">
    <property type="protein sequence ID" value="SDX83130.1"/>
    <property type="molecule type" value="Genomic_DNA"/>
</dbReference>
<dbReference type="EMBL" id="BNAB01000031">
    <property type="protein sequence ID" value="GHE06017.1"/>
    <property type="molecule type" value="Genomic_DNA"/>
</dbReference>
<dbReference type="AlphaFoldDB" id="A0AAN4UXS2"/>
<proteinExistence type="predicted"/>
<protein>
    <recommendedName>
        <fullName evidence="6">DUF302 domain-containing protein</fullName>
    </recommendedName>
</protein>
<keyword evidence="1" id="KW-0732">Signal</keyword>
<sequence>MKLIVSALLGALLSVSVWAGAAAAQTAATQGGTEGQRAVTKVVKGKFADVLLGVQNAIIDQGLKIEHTNNVGEMLARTRDAVGAKQTLYTHAITLGFCSAIFSRKAMTADRENLMFCPYSIFLYETPDKPGEVVIGHRLYPGASMKPVNALLDKILDDATAF</sequence>
<dbReference type="Proteomes" id="UP000199541">
    <property type="component" value="Unassembled WGS sequence"/>
</dbReference>
<reference evidence="2" key="3">
    <citation type="submission" date="2023-06" db="EMBL/GenBank/DDBJ databases">
        <authorList>
            <person name="Sun Q."/>
            <person name="Zhou Y."/>
        </authorList>
    </citation>
    <scope>NUCLEOTIDE SEQUENCE</scope>
    <source>
        <strain evidence="2">CGMCC 1.10859</strain>
    </source>
</reference>
<reference evidence="3 4" key="2">
    <citation type="submission" date="2016-10" db="EMBL/GenBank/DDBJ databases">
        <authorList>
            <person name="Varghese N."/>
            <person name="Submissions S."/>
        </authorList>
    </citation>
    <scope>NUCLEOTIDE SEQUENCE [LARGE SCALE GENOMIC DNA]</scope>
    <source>
        <strain evidence="3 4">DSM 24802</strain>
    </source>
</reference>
<evidence type="ECO:0008006" key="6">
    <source>
        <dbReference type="Google" id="ProtNLM"/>
    </source>
</evidence>
<organism evidence="2 5">
    <name type="scientific">Allgaiera indica</name>
    <dbReference type="NCBI Taxonomy" id="765699"/>
    <lineage>
        <taxon>Bacteria</taxon>
        <taxon>Pseudomonadati</taxon>
        <taxon>Pseudomonadota</taxon>
        <taxon>Alphaproteobacteria</taxon>
        <taxon>Rhodobacterales</taxon>
        <taxon>Paracoccaceae</taxon>
        <taxon>Allgaiera</taxon>
    </lineage>
</organism>
<evidence type="ECO:0000313" key="4">
    <source>
        <dbReference type="Proteomes" id="UP000199541"/>
    </source>
</evidence>
<evidence type="ECO:0000313" key="5">
    <source>
        <dbReference type="Proteomes" id="UP000634647"/>
    </source>
</evidence>
<dbReference type="RefSeq" id="WP_035839875.1">
    <property type="nucleotide sequence ID" value="NZ_BNAB01000031.1"/>
</dbReference>
<feature type="chain" id="PRO_5042850556" description="DUF302 domain-containing protein" evidence="1">
    <location>
        <begin position="22"/>
        <end position="162"/>
    </location>
</feature>
<evidence type="ECO:0000256" key="1">
    <source>
        <dbReference type="SAM" id="SignalP"/>
    </source>
</evidence>
<dbReference type="Gene3D" id="3.30.310.70">
    <property type="entry name" value="TT1751-like domain"/>
    <property type="match status" value="1"/>
</dbReference>
<dbReference type="SUPFAM" id="SSF103247">
    <property type="entry name" value="TT1751-like"/>
    <property type="match status" value="1"/>
</dbReference>
<accession>A0AAN4UXS2</accession>